<proteinExistence type="predicted"/>
<dbReference type="AlphaFoldDB" id="A0A9P7ZQC3"/>
<protein>
    <submittedName>
        <fullName evidence="2">Uncharacterized protein</fullName>
    </submittedName>
</protein>
<feature type="chain" id="PRO_5040312294" evidence="1">
    <location>
        <begin position="16"/>
        <end position="163"/>
    </location>
</feature>
<dbReference type="Proteomes" id="UP000887229">
    <property type="component" value="Unassembled WGS sequence"/>
</dbReference>
<sequence length="163" mass="18188">MVLLLCLCHWTGSLLLRDVARLNESFYSVRFELDGLADDDAVTLMQSMPITDSRNTPRAIITFHMSRETYTTSKSIATPDLYQRDNTQWAGVQCGNLWRKWPLSGSWSSNTDMPTPTAPSECIAYVKTTGVSATSEEAPRRLLAKEGHLLACIKKSTMFSMCG</sequence>
<evidence type="ECO:0000313" key="2">
    <source>
        <dbReference type="EMBL" id="KAG9256384.1"/>
    </source>
</evidence>
<accession>A0A9P7ZQC3</accession>
<dbReference type="RefSeq" id="XP_046120308.1">
    <property type="nucleotide sequence ID" value="XM_046266353.1"/>
</dbReference>
<feature type="signal peptide" evidence="1">
    <location>
        <begin position="1"/>
        <end position="15"/>
    </location>
</feature>
<name>A0A9P7ZQC3_9HYPO</name>
<dbReference type="EMBL" id="MU251248">
    <property type="protein sequence ID" value="KAG9256384.1"/>
    <property type="molecule type" value="Genomic_DNA"/>
</dbReference>
<organism evidence="2 3">
    <name type="scientific">Emericellopsis atlantica</name>
    <dbReference type="NCBI Taxonomy" id="2614577"/>
    <lineage>
        <taxon>Eukaryota</taxon>
        <taxon>Fungi</taxon>
        <taxon>Dikarya</taxon>
        <taxon>Ascomycota</taxon>
        <taxon>Pezizomycotina</taxon>
        <taxon>Sordariomycetes</taxon>
        <taxon>Hypocreomycetidae</taxon>
        <taxon>Hypocreales</taxon>
        <taxon>Bionectriaceae</taxon>
        <taxon>Emericellopsis</taxon>
    </lineage>
</organism>
<gene>
    <name evidence="2" type="ORF">F5Z01DRAFT_698331</name>
</gene>
<reference evidence="2" key="1">
    <citation type="journal article" date="2021" name="IMA Fungus">
        <title>Genomic characterization of three marine fungi, including Emericellopsis atlantica sp. nov. with signatures of a generalist lifestyle and marine biomass degradation.</title>
        <authorList>
            <person name="Hagestad O.C."/>
            <person name="Hou L."/>
            <person name="Andersen J.H."/>
            <person name="Hansen E.H."/>
            <person name="Altermark B."/>
            <person name="Li C."/>
            <person name="Kuhnert E."/>
            <person name="Cox R.J."/>
            <person name="Crous P.W."/>
            <person name="Spatafora J.W."/>
            <person name="Lail K."/>
            <person name="Amirebrahimi M."/>
            <person name="Lipzen A."/>
            <person name="Pangilinan J."/>
            <person name="Andreopoulos W."/>
            <person name="Hayes R.D."/>
            <person name="Ng V."/>
            <person name="Grigoriev I.V."/>
            <person name="Jackson S.A."/>
            <person name="Sutton T.D.S."/>
            <person name="Dobson A.D.W."/>
            <person name="Rama T."/>
        </authorList>
    </citation>
    <scope>NUCLEOTIDE SEQUENCE</scope>
    <source>
        <strain evidence="2">TS7</strain>
    </source>
</reference>
<dbReference type="GeneID" id="70297256"/>
<comment type="caution">
    <text evidence="2">The sequence shown here is derived from an EMBL/GenBank/DDBJ whole genome shotgun (WGS) entry which is preliminary data.</text>
</comment>
<keyword evidence="1" id="KW-0732">Signal</keyword>
<evidence type="ECO:0000313" key="3">
    <source>
        <dbReference type="Proteomes" id="UP000887229"/>
    </source>
</evidence>
<evidence type="ECO:0000256" key="1">
    <source>
        <dbReference type="SAM" id="SignalP"/>
    </source>
</evidence>
<keyword evidence="3" id="KW-1185">Reference proteome</keyword>